<protein>
    <submittedName>
        <fullName evidence="2">Nitrile hydratase subunit beta</fullName>
    </submittedName>
</protein>
<gene>
    <name evidence="2" type="ORF">OL599_24335</name>
</gene>
<evidence type="ECO:0000313" key="2">
    <source>
        <dbReference type="EMBL" id="MCW3477692.1"/>
    </source>
</evidence>
<keyword evidence="3" id="KW-1185">Reference proteome</keyword>
<dbReference type="EMBL" id="JAPDNT010000046">
    <property type="protein sequence ID" value="MCW3477692.1"/>
    <property type="molecule type" value="Genomic_DNA"/>
</dbReference>
<accession>A0AA42CK99</accession>
<name>A0AA42CK99_9PROT</name>
<sequence>MMLRPGTRVHVKNDWPETRGPCHIRTPHYLRGETGTVLRHLGDFPNPEDLAFARPAPKLPLYHVRFDQPALWHEGRAGDEVVVEIYGSWLEAAL</sequence>
<reference evidence="2" key="1">
    <citation type="submission" date="2022-09" db="EMBL/GenBank/DDBJ databases">
        <title>Rhodovastum sp. nov. RN2-1 isolated from soil in Seongnam, South Korea.</title>
        <authorList>
            <person name="Le N.T."/>
        </authorList>
    </citation>
    <scope>NUCLEOTIDE SEQUENCE</scope>
    <source>
        <strain evidence="2">RN2-1</strain>
    </source>
</reference>
<dbReference type="RefSeq" id="WP_264716655.1">
    <property type="nucleotide sequence ID" value="NZ_JAPDNT010000046.1"/>
</dbReference>
<evidence type="ECO:0000313" key="3">
    <source>
        <dbReference type="Proteomes" id="UP001165679"/>
    </source>
</evidence>
<evidence type="ECO:0000259" key="1">
    <source>
        <dbReference type="Pfam" id="PF02211"/>
    </source>
</evidence>
<dbReference type="SUPFAM" id="SSF50090">
    <property type="entry name" value="Electron transport accessory proteins"/>
    <property type="match status" value="1"/>
</dbReference>
<dbReference type="Gene3D" id="2.30.30.50">
    <property type="match status" value="1"/>
</dbReference>
<dbReference type="InterPro" id="IPR008990">
    <property type="entry name" value="Elect_transpt_acc-like_dom_sf"/>
</dbReference>
<dbReference type="InterPro" id="IPR024690">
    <property type="entry name" value="CN_hydtase_beta_dom_C"/>
</dbReference>
<comment type="caution">
    <text evidence="2">The sequence shown here is derived from an EMBL/GenBank/DDBJ whole genome shotgun (WGS) entry which is preliminary data.</text>
</comment>
<reference evidence="2" key="2">
    <citation type="submission" date="2022-10" db="EMBL/GenBank/DDBJ databases">
        <authorList>
            <person name="Trinh H.N."/>
        </authorList>
    </citation>
    <scope>NUCLEOTIDE SEQUENCE</scope>
    <source>
        <strain evidence="2">RN2-1</strain>
    </source>
</reference>
<dbReference type="Proteomes" id="UP001165679">
    <property type="component" value="Unassembled WGS sequence"/>
</dbReference>
<feature type="domain" description="Nitrile hydratase beta subunit" evidence="1">
    <location>
        <begin position="5"/>
        <end position="91"/>
    </location>
</feature>
<proteinExistence type="predicted"/>
<dbReference type="AlphaFoldDB" id="A0AA42CK99"/>
<dbReference type="Pfam" id="PF02211">
    <property type="entry name" value="NHase_beta_C"/>
    <property type="match status" value="1"/>
</dbReference>
<organism evidence="2 3">
    <name type="scientific">Limobrevibacterium gyesilva</name>
    <dbReference type="NCBI Taxonomy" id="2991712"/>
    <lineage>
        <taxon>Bacteria</taxon>
        <taxon>Pseudomonadati</taxon>
        <taxon>Pseudomonadota</taxon>
        <taxon>Alphaproteobacteria</taxon>
        <taxon>Acetobacterales</taxon>
        <taxon>Acetobacteraceae</taxon>
        <taxon>Limobrevibacterium</taxon>
    </lineage>
</organism>